<protein>
    <recommendedName>
        <fullName evidence="2">histidine kinase</fullName>
        <ecNumber evidence="2">2.7.13.3</ecNumber>
    </recommendedName>
</protein>
<feature type="coiled-coil region" evidence="5">
    <location>
        <begin position="21"/>
        <end position="73"/>
    </location>
</feature>
<evidence type="ECO:0000256" key="1">
    <source>
        <dbReference type="ARBA" id="ARBA00000085"/>
    </source>
</evidence>
<dbReference type="RefSeq" id="WP_320686672.1">
    <property type="nucleotide sequence ID" value="NZ_JAXBLV010000166.1"/>
</dbReference>
<dbReference type="CDD" id="cd00082">
    <property type="entry name" value="HisKA"/>
    <property type="match status" value="1"/>
</dbReference>
<dbReference type="SMART" id="SM00448">
    <property type="entry name" value="REC"/>
    <property type="match status" value="1"/>
</dbReference>
<dbReference type="Gene3D" id="1.10.287.130">
    <property type="match status" value="1"/>
</dbReference>
<dbReference type="InterPro" id="IPR004358">
    <property type="entry name" value="Sig_transdc_His_kin-like_C"/>
</dbReference>
<dbReference type="SMART" id="SM00388">
    <property type="entry name" value="HisKA"/>
    <property type="match status" value="1"/>
</dbReference>
<evidence type="ECO:0000256" key="3">
    <source>
        <dbReference type="ARBA" id="ARBA00022553"/>
    </source>
</evidence>
<dbReference type="Gene3D" id="3.30.450.20">
    <property type="entry name" value="PAS domain"/>
    <property type="match status" value="1"/>
</dbReference>
<dbReference type="Pfam" id="PF02518">
    <property type="entry name" value="HATPase_c"/>
    <property type="match status" value="1"/>
</dbReference>
<dbReference type="PRINTS" id="PR00344">
    <property type="entry name" value="BCTRLSENSOR"/>
</dbReference>
<dbReference type="InterPro" id="IPR036890">
    <property type="entry name" value="HATPase_C_sf"/>
</dbReference>
<dbReference type="Pfam" id="PF00512">
    <property type="entry name" value="HisKA"/>
    <property type="match status" value="1"/>
</dbReference>
<proteinExistence type="predicted"/>
<dbReference type="SUPFAM" id="SSF47384">
    <property type="entry name" value="Homodimeric domain of signal transducing histidine kinase"/>
    <property type="match status" value="1"/>
</dbReference>
<evidence type="ECO:0000259" key="8">
    <source>
        <dbReference type="PROSITE" id="PS50113"/>
    </source>
</evidence>
<dbReference type="SUPFAM" id="SSF55785">
    <property type="entry name" value="PYP-like sensor domain (PAS domain)"/>
    <property type="match status" value="1"/>
</dbReference>
<evidence type="ECO:0000256" key="5">
    <source>
        <dbReference type="SAM" id="Coils"/>
    </source>
</evidence>
<evidence type="ECO:0000259" key="7">
    <source>
        <dbReference type="PROSITE" id="PS50110"/>
    </source>
</evidence>
<feature type="domain" description="Response regulatory" evidence="7">
    <location>
        <begin position="445"/>
        <end position="562"/>
    </location>
</feature>
<dbReference type="EMBL" id="JAXBLV010000166">
    <property type="protein sequence ID" value="MDY3560012.1"/>
    <property type="molecule type" value="Genomic_DNA"/>
</dbReference>
<dbReference type="EC" id="2.7.13.3" evidence="2"/>
<dbReference type="InterPro" id="IPR036097">
    <property type="entry name" value="HisK_dim/P_sf"/>
</dbReference>
<feature type="modified residue" description="4-aspartylphosphate" evidence="4">
    <location>
        <position position="496"/>
    </location>
</feature>
<keyword evidence="10" id="KW-1185">Reference proteome</keyword>
<gene>
    <name evidence="9" type="ORF">R5W23_001219</name>
</gene>
<dbReference type="InterPro" id="IPR003661">
    <property type="entry name" value="HisK_dim/P_dom"/>
</dbReference>
<dbReference type="Pfam" id="PF13596">
    <property type="entry name" value="PAS_10"/>
    <property type="match status" value="1"/>
</dbReference>
<dbReference type="InterPro" id="IPR005467">
    <property type="entry name" value="His_kinase_dom"/>
</dbReference>
<feature type="domain" description="Histidine kinase" evidence="6">
    <location>
        <begin position="206"/>
        <end position="425"/>
    </location>
</feature>
<evidence type="ECO:0000256" key="4">
    <source>
        <dbReference type="PROSITE-ProRule" id="PRU00169"/>
    </source>
</evidence>
<dbReference type="Gene3D" id="3.40.50.2300">
    <property type="match status" value="1"/>
</dbReference>
<evidence type="ECO:0000313" key="10">
    <source>
        <dbReference type="Proteomes" id="UP001272242"/>
    </source>
</evidence>
<evidence type="ECO:0000259" key="6">
    <source>
        <dbReference type="PROSITE" id="PS50109"/>
    </source>
</evidence>
<dbReference type="PROSITE" id="PS50109">
    <property type="entry name" value="HIS_KIN"/>
    <property type="match status" value="1"/>
</dbReference>
<dbReference type="InterPro" id="IPR001789">
    <property type="entry name" value="Sig_transdc_resp-reg_receiver"/>
</dbReference>
<sequence length="565" mass="61164">MADAFPFGRAPTDPQGLATELARVQAQARAALEEAQAANEELQAANEELAAQREELRSVNARLQAKTTELEATSNDLNSLLSSIDLAVLVLDPRHHIRHYTRATKDLLDLVPGDLGRSVTALRWKFTDPHLLADARAVFDRLVPVAREVEADGGRQYLRRVLPYRTRDDRIDGVAVTFLDVTAQKTLEEQFRQAQKMEAVGQLAAGVAHDFNNLLTVINGYSKLYLSSPAPDPEWRESIAEIYSAGRRATELTAQLLAFSRQTVLEPRVLSPNGLIRGTVKLLSRLLGEDVELLMSLTDDAGRVCADRTQLEQALVNLSVNARDAMPRGGRLTLATRNEQVGAGRGDAPGGAYVVIRVSDTGHGMDAATRGRVFEPFFTTKGVGKGTGLGLAMVYGFVKQSGGFLEVHSEPGRGAAFDIFLPRVYEEVATEAEPEPAPLVRGGGTVLLVEDDGWLRKFTSAILQSAGYTVLEATDGADAAHVARSRAAAIDLILTDVVLPGGLSGREVVETVRASHPGARVLYTSGYTDDAVMRYGVATKSFEFLPKPFASATLIAKVQEVLDRR</sequence>
<dbReference type="Gene3D" id="3.30.565.10">
    <property type="entry name" value="Histidine kinase-like ATPase, C-terminal domain"/>
    <property type="match status" value="1"/>
</dbReference>
<dbReference type="PROSITE" id="PS50110">
    <property type="entry name" value="RESPONSE_REGULATORY"/>
    <property type="match status" value="1"/>
</dbReference>
<dbReference type="Proteomes" id="UP001272242">
    <property type="component" value="Unassembled WGS sequence"/>
</dbReference>
<dbReference type="SUPFAM" id="SSF52172">
    <property type="entry name" value="CheY-like"/>
    <property type="match status" value="1"/>
</dbReference>
<keyword evidence="5" id="KW-0175">Coiled coil</keyword>
<feature type="domain" description="PAC" evidence="8">
    <location>
        <begin position="139"/>
        <end position="193"/>
    </location>
</feature>
<reference evidence="10" key="1">
    <citation type="journal article" date="2023" name="Mar. Drugs">
        <title>Gemmata algarum, a Novel Planctomycete Isolated from an Algal Mat, Displays Antimicrobial Activity.</title>
        <authorList>
            <person name="Kumar G."/>
            <person name="Kallscheuer N."/>
            <person name="Kashif M."/>
            <person name="Ahamad S."/>
            <person name="Jagadeeshwari U."/>
            <person name="Pannikurungottu S."/>
            <person name="Haufschild T."/>
            <person name="Kabuu M."/>
            <person name="Sasikala C."/>
            <person name="Jogler C."/>
            <person name="Ramana C."/>
        </authorList>
    </citation>
    <scope>NUCLEOTIDE SEQUENCE [LARGE SCALE GENOMIC DNA]</scope>
    <source>
        <strain evidence="10">JC673</strain>
    </source>
</reference>
<dbReference type="InterPro" id="IPR003594">
    <property type="entry name" value="HATPase_dom"/>
</dbReference>
<accession>A0ABU5EZT6</accession>
<comment type="caution">
    <text evidence="9">The sequence shown here is derived from an EMBL/GenBank/DDBJ whole genome shotgun (WGS) entry which is preliminary data.</text>
</comment>
<evidence type="ECO:0000313" key="9">
    <source>
        <dbReference type="EMBL" id="MDY3560012.1"/>
    </source>
</evidence>
<dbReference type="PANTHER" id="PTHR43065:SF42">
    <property type="entry name" value="TWO-COMPONENT SENSOR PPRA"/>
    <property type="match status" value="1"/>
</dbReference>
<comment type="catalytic activity">
    <reaction evidence="1">
        <text>ATP + protein L-histidine = ADP + protein N-phospho-L-histidine.</text>
        <dbReference type="EC" id="2.7.13.3"/>
    </reaction>
</comment>
<dbReference type="InterPro" id="IPR011006">
    <property type="entry name" value="CheY-like_superfamily"/>
</dbReference>
<evidence type="ECO:0000256" key="2">
    <source>
        <dbReference type="ARBA" id="ARBA00012438"/>
    </source>
</evidence>
<keyword evidence="3 4" id="KW-0597">Phosphoprotein</keyword>
<dbReference type="InterPro" id="IPR035965">
    <property type="entry name" value="PAS-like_dom_sf"/>
</dbReference>
<organism evidence="9 10">
    <name type="scientific">Gemmata algarum</name>
    <dbReference type="NCBI Taxonomy" id="2975278"/>
    <lineage>
        <taxon>Bacteria</taxon>
        <taxon>Pseudomonadati</taxon>
        <taxon>Planctomycetota</taxon>
        <taxon>Planctomycetia</taxon>
        <taxon>Gemmatales</taxon>
        <taxon>Gemmataceae</taxon>
        <taxon>Gemmata</taxon>
    </lineage>
</organism>
<dbReference type="Pfam" id="PF00072">
    <property type="entry name" value="Response_reg"/>
    <property type="match status" value="1"/>
</dbReference>
<dbReference type="SMART" id="SM00387">
    <property type="entry name" value="HATPase_c"/>
    <property type="match status" value="1"/>
</dbReference>
<dbReference type="InterPro" id="IPR000700">
    <property type="entry name" value="PAS-assoc_C"/>
</dbReference>
<dbReference type="PROSITE" id="PS50113">
    <property type="entry name" value="PAC"/>
    <property type="match status" value="1"/>
</dbReference>
<dbReference type="SUPFAM" id="SSF55874">
    <property type="entry name" value="ATPase domain of HSP90 chaperone/DNA topoisomerase II/histidine kinase"/>
    <property type="match status" value="1"/>
</dbReference>
<name>A0ABU5EZT6_9BACT</name>
<dbReference type="PANTHER" id="PTHR43065">
    <property type="entry name" value="SENSOR HISTIDINE KINASE"/>
    <property type="match status" value="1"/>
</dbReference>